<dbReference type="PANTHER" id="PTHR21581:SF6">
    <property type="entry name" value="TRAFFICKING PROTEIN PARTICLE COMPLEX SUBUNIT 12"/>
    <property type="match status" value="1"/>
</dbReference>
<dbReference type="OrthoDB" id="428342at2759"/>
<dbReference type="Pfam" id="PF14559">
    <property type="entry name" value="TPR_19"/>
    <property type="match status" value="1"/>
</dbReference>
<dbReference type="EMBL" id="JH767570">
    <property type="protein sequence ID" value="EON64881.1"/>
    <property type="molecule type" value="Genomic_DNA"/>
</dbReference>
<dbReference type="eggNOG" id="KOG2796">
    <property type="taxonomic scope" value="Eukaryota"/>
</dbReference>
<dbReference type="RefSeq" id="XP_007780198.1">
    <property type="nucleotide sequence ID" value="XM_007782008.1"/>
</dbReference>
<feature type="region of interest" description="Disordered" evidence="1">
    <location>
        <begin position="1"/>
        <end position="83"/>
    </location>
</feature>
<dbReference type="HOGENOM" id="CLU_022275_0_0_1"/>
<gene>
    <name evidence="2" type="ORF">W97_04115</name>
</gene>
<keyword evidence="3" id="KW-1185">Reference proteome</keyword>
<dbReference type="PANTHER" id="PTHR21581">
    <property type="entry name" value="D-ALANYL-D-ALANINE CARBOXYPEPTIDASE"/>
    <property type="match status" value="1"/>
</dbReference>
<dbReference type="Gene3D" id="1.25.40.10">
    <property type="entry name" value="Tetratricopeptide repeat domain"/>
    <property type="match status" value="1"/>
</dbReference>
<dbReference type="OMA" id="KMQMARA"/>
<name>R7YT71_CONA1</name>
<evidence type="ECO:0000313" key="3">
    <source>
        <dbReference type="Proteomes" id="UP000016924"/>
    </source>
</evidence>
<evidence type="ECO:0000256" key="1">
    <source>
        <dbReference type="SAM" id="MobiDB-lite"/>
    </source>
</evidence>
<accession>R7YT71</accession>
<dbReference type="STRING" id="1168221.R7YT71"/>
<sequence length="451" mass="49303">MDAPSGNLPFRQRSHGRTASSDDRRRVAMPRRSTRGPLDAGVDPLSDPLSVPQPASPQRLPSSSPALPTVTSPGLGSPLITEPSSAIDDVPLKDFSYLLRPETFHPLPTTTILPPFLNSPHTPSPDASLEDLLSHGHYRSAADHCARQLTTATSPTDAPRIFALLYTRLACLTLIGQHSFAAQEAKALGDLGASFYRHPLTGAHLVPWELRVLAVRLLALGFGEPRRSVVGYYDLARECRGEVLRSRQEGRGGDEKMWEERLRECGILVGNALVEMGELEGAGRHLVGLRRAEKGRDEEGERRLRSMEALVWLRVGDVGAARRACAGSDEDDWNGDGDAVISALIQMADGDYEGAVESWKRLADADPEDALAKQNLAICLFYTGRIGQSRELLEALTESGSAFHALTFNLSTVYDLCTERSRDRKMELAERLAARPPAADVWEKAAVDFKL</sequence>
<dbReference type="AlphaFoldDB" id="R7YT71"/>
<dbReference type="GO" id="GO:0030008">
    <property type="term" value="C:TRAPP complex"/>
    <property type="evidence" value="ECO:0007669"/>
    <property type="project" value="TreeGrafter"/>
</dbReference>
<protein>
    <submittedName>
        <fullName evidence="2">Uncharacterized protein</fullName>
    </submittedName>
</protein>
<dbReference type="GeneID" id="19901426"/>
<dbReference type="InterPro" id="IPR011990">
    <property type="entry name" value="TPR-like_helical_dom_sf"/>
</dbReference>
<proteinExistence type="predicted"/>
<organism evidence="2 3">
    <name type="scientific">Coniosporium apollinis (strain CBS 100218)</name>
    <name type="common">Rock-inhabiting black yeast</name>
    <dbReference type="NCBI Taxonomy" id="1168221"/>
    <lineage>
        <taxon>Eukaryota</taxon>
        <taxon>Fungi</taxon>
        <taxon>Dikarya</taxon>
        <taxon>Ascomycota</taxon>
        <taxon>Pezizomycotina</taxon>
        <taxon>Dothideomycetes</taxon>
        <taxon>Dothideomycetes incertae sedis</taxon>
        <taxon>Coniosporium</taxon>
    </lineage>
</organism>
<evidence type="ECO:0000313" key="2">
    <source>
        <dbReference type="EMBL" id="EON64881.1"/>
    </source>
</evidence>
<dbReference type="SUPFAM" id="SSF48452">
    <property type="entry name" value="TPR-like"/>
    <property type="match status" value="1"/>
</dbReference>
<feature type="compositionally biased region" description="Polar residues" evidence="1">
    <location>
        <begin position="59"/>
        <end position="74"/>
    </location>
</feature>
<reference evidence="3" key="1">
    <citation type="submission" date="2012-06" db="EMBL/GenBank/DDBJ databases">
        <title>The genome sequence of Coniosporium apollinis CBS 100218.</title>
        <authorList>
            <consortium name="The Broad Institute Genome Sequencing Platform"/>
            <person name="Cuomo C."/>
            <person name="Gorbushina A."/>
            <person name="Noack S."/>
            <person name="Walker B."/>
            <person name="Young S.K."/>
            <person name="Zeng Q."/>
            <person name="Gargeya S."/>
            <person name="Fitzgerald M."/>
            <person name="Haas B."/>
            <person name="Abouelleil A."/>
            <person name="Alvarado L."/>
            <person name="Arachchi H.M."/>
            <person name="Berlin A.M."/>
            <person name="Chapman S.B."/>
            <person name="Goldberg J."/>
            <person name="Griggs A."/>
            <person name="Gujja S."/>
            <person name="Hansen M."/>
            <person name="Howarth C."/>
            <person name="Imamovic A."/>
            <person name="Larimer J."/>
            <person name="McCowan C."/>
            <person name="Montmayeur A."/>
            <person name="Murphy C."/>
            <person name="Neiman D."/>
            <person name="Pearson M."/>
            <person name="Priest M."/>
            <person name="Roberts A."/>
            <person name="Saif S."/>
            <person name="Shea T."/>
            <person name="Sisk P."/>
            <person name="Sykes S."/>
            <person name="Wortman J."/>
            <person name="Nusbaum C."/>
            <person name="Birren B."/>
        </authorList>
    </citation>
    <scope>NUCLEOTIDE SEQUENCE [LARGE SCALE GENOMIC DNA]</scope>
    <source>
        <strain evidence="3">CBS 100218</strain>
    </source>
</reference>
<dbReference type="Proteomes" id="UP000016924">
    <property type="component" value="Unassembled WGS sequence"/>
</dbReference>
<dbReference type="GO" id="GO:0005794">
    <property type="term" value="C:Golgi apparatus"/>
    <property type="evidence" value="ECO:0007669"/>
    <property type="project" value="TreeGrafter"/>
</dbReference>